<evidence type="ECO:0000256" key="2">
    <source>
        <dbReference type="ARBA" id="ARBA00022729"/>
    </source>
</evidence>
<dbReference type="PANTHER" id="PTHR43649">
    <property type="entry name" value="ARABINOSE-BINDING PROTEIN-RELATED"/>
    <property type="match status" value="1"/>
</dbReference>
<keyword evidence="2 7" id="KW-0732">Signal</keyword>
<feature type="signal peptide" evidence="7">
    <location>
        <begin position="1"/>
        <end position="19"/>
    </location>
</feature>
<feature type="region of interest" description="Disordered" evidence="6">
    <location>
        <begin position="23"/>
        <end position="43"/>
    </location>
</feature>
<feature type="chain" id="PRO_5039618131" evidence="7">
    <location>
        <begin position="20"/>
        <end position="506"/>
    </location>
</feature>
<keyword evidence="3" id="KW-0472">Membrane</keyword>
<dbReference type="PROSITE" id="PS51257">
    <property type="entry name" value="PROKAR_LIPOPROTEIN"/>
    <property type="match status" value="1"/>
</dbReference>
<sequence length="506" mass="55685">MKKLTVLLCTVLTASSVLTACGSNDNSTVNNAPNSGGNNAKSDKPFHITMVAEQSTQIPKEDNEIEMKLQEYTGVDFSMQWIPGSAYDDKINVMIASQDLPEIMTIKYSPNYISYMKEGLFWEVGPLIKDYPNLAEVSPLHYENVSVDGKVYGVPLFRSLARSGVTFRKDWLEKLNLELPVTLDDWYNVVKAMGEGDPDGNGKKDSYGIMLDKIFADGPSSVVNLLAVSQGAPNQWGVEDGKVVPSFYSQTYFDVLTLFRKLYSENLINQDFAVIDDSSAGTTWDAGKLGIKVGTAGIAVALQGTVAKTVPTAVVDVEPLQGADGKRAPAELGNNGLLVFPKSSVKTEEDLKKILAFLNKLLDEPMATLLQYGIEGKHWKNTDGNATVIDEDLFRLEGKPYRDRLLAINPGGKSIPKDMSDLERKTLDITVDNLNYAVGNPAVSLSSETYSQKGAELNIIMLDAQVKYIMGNIDEEGWKKEIANWEKAGGLKIIEEYTEQYNLIKE</sequence>
<protein>
    <submittedName>
        <fullName evidence="8">ABC transporter substrate-binding protein</fullName>
    </submittedName>
</protein>
<evidence type="ECO:0000256" key="3">
    <source>
        <dbReference type="ARBA" id="ARBA00023136"/>
    </source>
</evidence>
<dbReference type="Pfam" id="PF01547">
    <property type="entry name" value="SBP_bac_1"/>
    <property type="match status" value="1"/>
</dbReference>
<evidence type="ECO:0000256" key="1">
    <source>
        <dbReference type="ARBA" id="ARBA00022475"/>
    </source>
</evidence>
<evidence type="ECO:0000256" key="7">
    <source>
        <dbReference type="SAM" id="SignalP"/>
    </source>
</evidence>
<dbReference type="InterPro" id="IPR006059">
    <property type="entry name" value="SBP"/>
</dbReference>
<keyword evidence="9" id="KW-1185">Reference proteome</keyword>
<dbReference type="Proteomes" id="UP000245202">
    <property type="component" value="Unassembled WGS sequence"/>
</dbReference>
<name>A0A2R5EP62_9BACL</name>
<keyword evidence="1" id="KW-1003">Cell membrane</keyword>
<dbReference type="InterPro" id="IPR050490">
    <property type="entry name" value="Bact_solute-bd_prot1"/>
</dbReference>
<dbReference type="AlphaFoldDB" id="A0A2R5EP62"/>
<gene>
    <name evidence="8" type="ORF">PAT3040_02947</name>
</gene>
<evidence type="ECO:0000256" key="6">
    <source>
        <dbReference type="SAM" id="MobiDB-lite"/>
    </source>
</evidence>
<organism evidence="8 9">
    <name type="scientific">Paenibacillus agaridevorans</name>
    <dbReference type="NCBI Taxonomy" id="171404"/>
    <lineage>
        <taxon>Bacteria</taxon>
        <taxon>Bacillati</taxon>
        <taxon>Bacillota</taxon>
        <taxon>Bacilli</taxon>
        <taxon>Bacillales</taxon>
        <taxon>Paenibacillaceae</taxon>
        <taxon>Paenibacillus</taxon>
    </lineage>
</organism>
<evidence type="ECO:0000256" key="4">
    <source>
        <dbReference type="ARBA" id="ARBA00023139"/>
    </source>
</evidence>
<reference evidence="8 9" key="1">
    <citation type="submission" date="2017-08" db="EMBL/GenBank/DDBJ databases">
        <title>Substantial Increase in Enzyme Production by Combined Drug-Resistance Mutations in Paenibacillus agaridevorans.</title>
        <authorList>
            <person name="Tanaka Y."/>
            <person name="Funane K."/>
            <person name="Hosaka T."/>
            <person name="Shiwa Y."/>
            <person name="Fujita N."/>
            <person name="Miyazaki T."/>
            <person name="Yoshikawa H."/>
            <person name="Murakami K."/>
            <person name="Kasahara K."/>
            <person name="Inaoka T."/>
            <person name="Hiraga Y."/>
            <person name="Ochi K."/>
        </authorList>
    </citation>
    <scope>NUCLEOTIDE SEQUENCE [LARGE SCALE GENOMIC DNA]</scope>
    <source>
        <strain evidence="8 9">T-3040</strain>
    </source>
</reference>
<evidence type="ECO:0000256" key="5">
    <source>
        <dbReference type="ARBA" id="ARBA00023288"/>
    </source>
</evidence>
<dbReference type="PANTHER" id="PTHR43649:SF33">
    <property type="entry name" value="POLYGALACTURONAN_RHAMNOGALACTURONAN-BINDING PROTEIN YTCQ"/>
    <property type="match status" value="1"/>
</dbReference>
<comment type="caution">
    <text evidence="8">The sequence shown here is derived from an EMBL/GenBank/DDBJ whole genome shotgun (WGS) entry which is preliminary data.</text>
</comment>
<dbReference type="Gene3D" id="3.40.190.10">
    <property type="entry name" value="Periplasmic binding protein-like II"/>
    <property type="match status" value="2"/>
</dbReference>
<dbReference type="RefSeq" id="WP_087568014.1">
    <property type="nucleotide sequence ID" value="NZ_BDQX01000163.1"/>
</dbReference>
<dbReference type="CDD" id="cd13580">
    <property type="entry name" value="PBP2_AlgQ_like_1"/>
    <property type="match status" value="1"/>
</dbReference>
<keyword evidence="5" id="KW-0449">Lipoprotein</keyword>
<evidence type="ECO:0000313" key="8">
    <source>
        <dbReference type="EMBL" id="GBG08367.1"/>
    </source>
</evidence>
<feature type="compositionally biased region" description="Polar residues" evidence="6">
    <location>
        <begin position="23"/>
        <end position="40"/>
    </location>
</feature>
<proteinExistence type="predicted"/>
<evidence type="ECO:0000313" key="9">
    <source>
        <dbReference type="Proteomes" id="UP000245202"/>
    </source>
</evidence>
<accession>A0A2R5EP62</accession>
<dbReference type="SUPFAM" id="SSF53850">
    <property type="entry name" value="Periplasmic binding protein-like II"/>
    <property type="match status" value="1"/>
</dbReference>
<keyword evidence="4" id="KW-0564">Palmitate</keyword>
<dbReference type="EMBL" id="BDQX01000163">
    <property type="protein sequence ID" value="GBG08367.1"/>
    <property type="molecule type" value="Genomic_DNA"/>
</dbReference>